<evidence type="ECO:0008006" key="4">
    <source>
        <dbReference type="Google" id="ProtNLM"/>
    </source>
</evidence>
<reference evidence="2 3" key="1">
    <citation type="journal article" date="2019" name="Int. J. Syst. Evol. Microbiol.">
        <title>The Global Catalogue of Microorganisms (GCM) 10K type strain sequencing project: providing services to taxonomists for standard genome sequencing and annotation.</title>
        <authorList>
            <consortium name="The Broad Institute Genomics Platform"/>
            <consortium name="The Broad Institute Genome Sequencing Center for Infectious Disease"/>
            <person name="Wu L."/>
            <person name="Ma J."/>
        </authorList>
    </citation>
    <scope>NUCLEOTIDE SEQUENCE [LARGE SCALE GENOMIC DNA]</scope>
    <source>
        <strain evidence="2 3">JCM 6833</strain>
    </source>
</reference>
<dbReference type="Proteomes" id="UP001501509">
    <property type="component" value="Unassembled WGS sequence"/>
</dbReference>
<evidence type="ECO:0000313" key="2">
    <source>
        <dbReference type="EMBL" id="GAA2635433.1"/>
    </source>
</evidence>
<feature type="compositionally biased region" description="Polar residues" evidence="1">
    <location>
        <begin position="1"/>
        <end position="15"/>
    </location>
</feature>
<comment type="caution">
    <text evidence="2">The sequence shown here is derived from an EMBL/GenBank/DDBJ whole genome shotgun (WGS) entry which is preliminary data.</text>
</comment>
<dbReference type="EMBL" id="BAAATD010000019">
    <property type="protein sequence ID" value="GAA2635433.1"/>
    <property type="molecule type" value="Genomic_DNA"/>
</dbReference>
<evidence type="ECO:0000256" key="1">
    <source>
        <dbReference type="SAM" id="MobiDB-lite"/>
    </source>
</evidence>
<organism evidence="2 3">
    <name type="scientific">Actinomadura fulvescens</name>
    <dbReference type="NCBI Taxonomy" id="46160"/>
    <lineage>
        <taxon>Bacteria</taxon>
        <taxon>Bacillati</taxon>
        <taxon>Actinomycetota</taxon>
        <taxon>Actinomycetes</taxon>
        <taxon>Streptosporangiales</taxon>
        <taxon>Thermomonosporaceae</taxon>
        <taxon>Actinomadura</taxon>
    </lineage>
</organism>
<proteinExistence type="predicted"/>
<feature type="compositionally biased region" description="Basic and acidic residues" evidence="1">
    <location>
        <begin position="23"/>
        <end position="34"/>
    </location>
</feature>
<accession>A0ABN3QU82</accession>
<keyword evidence="3" id="KW-1185">Reference proteome</keyword>
<gene>
    <name evidence="2" type="ORF">GCM10010411_88050</name>
</gene>
<feature type="region of interest" description="Disordered" evidence="1">
    <location>
        <begin position="1"/>
        <end position="34"/>
    </location>
</feature>
<sequence length="481" mass="51639">MTGTAKGASQMTTADKQAIGARLRAEREAPPRRSREKWAILLRHAAGPDAARLPSVESLADMIKQWERGTHVPGPIYRPLYVRVTGKSEAELFGPGEASPLVGNVTSTALANASADAGDEALTGSLEGSGPTKRRDALKLGVAAIAPEVVRRVLPEAAAEAMEFTRRAGVTALGPGVFSHLEAVVTELDGLYSRDAPTDLFSMARTYRHRVAELIDGPHTLKQGRDLYVYAAWLSEALAWLAHDLGDPLAAEAWAIDAFEHADQAGHDELCAWATDAMASIAIYADRPAVALHAAQRGILKAPQRHPLAIRLRAQAARAHARLRQREGCEAMLGDAEDLYDRLPARAPLRFTVDTGGLASLAMTSYPASAYIWLGDADRGDFAKAKKHAQAALDAQRALPEAQRSPSREAIARVDLALAAVELGEPDTAAGLGMEALATPRLVDSVRSRAGDLYQVLGVRHAKLPAVRDFQETYRHAVQAR</sequence>
<protein>
    <recommendedName>
        <fullName evidence="4">XRE family transcriptional regulator</fullName>
    </recommendedName>
</protein>
<evidence type="ECO:0000313" key="3">
    <source>
        <dbReference type="Proteomes" id="UP001501509"/>
    </source>
</evidence>
<name>A0ABN3QU82_9ACTN</name>